<proteinExistence type="predicted"/>
<keyword evidence="1" id="KW-1133">Transmembrane helix</keyword>
<keyword evidence="3" id="KW-1185">Reference proteome</keyword>
<comment type="caution">
    <text evidence="2">The sequence shown here is derived from an EMBL/GenBank/DDBJ whole genome shotgun (WGS) entry which is preliminary data.</text>
</comment>
<dbReference type="STRING" id="766136.BHF68_00025"/>
<dbReference type="RefSeq" id="WP_069641608.1">
    <property type="nucleotide sequence ID" value="NZ_MIJE01000001.1"/>
</dbReference>
<dbReference type="GO" id="GO:0042742">
    <property type="term" value="P:defense response to bacterium"/>
    <property type="evidence" value="ECO:0007669"/>
    <property type="project" value="InterPro"/>
</dbReference>
<organism evidence="2 3">
    <name type="scientific">Desulfuribacillus alkaliarsenatis</name>
    <dbReference type="NCBI Taxonomy" id="766136"/>
    <lineage>
        <taxon>Bacteria</taxon>
        <taxon>Bacillati</taxon>
        <taxon>Bacillota</taxon>
        <taxon>Desulfuribacillia</taxon>
        <taxon>Desulfuribacillales</taxon>
        <taxon>Desulfuribacillaceae</taxon>
        <taxon>Desulfuribacillus</taxon>
    </lineage>
</organism>
<evidence type="ECO:0000313" key="3">
    <source>
        <dbReference type="Proteomes" id="UP000094296"/>
    </source>
</evidence>
<dbReference type="Proteomes" id="UP000094296">
    <property type="component" value="Unassembled WGS sequence"/>
</dbReference>
<dbReference type="EMBL" id="MIJE01000001">
    <property type="protein sequence ID" value="OEF98116.1"/>
    <property type="molecule type" value="Genomic_DNA"/>
</dbReference>
<feature type="transmembrane region" description="Helical" evidence="1">
    <location>
        <begin position="31"/>
        <end position="54"/>
    </location>
</feature>
<sequence length="68" mass="6879">MSNLQALSHEELIGIEGGYGTDLLKGAARGAALGFVAGGFAGAFVGAHVGVGLAGRKIISKEIVNHFR</sequence>
<reference evidence="2 3" key="1">
    <citation type="submission" date="2016-09" db="EMBL/GenBank/DDBJ databases">
        <title>Draft genome sequence for the type strain of Desulfuribacillus alkaliarsenatis AHT28, an obligately anaerobic, sulfidogenic bacterium isolated from Russian soda lake sediments.</title>
        <authorList>
            <person name="Abin C.A."/>
            <person name="Hollibaugh J.T."/>
        </authorList>
    </citation>
    <scope>NUCLEOTIDE SEQUENCE [LARGE SCALE GENOMIC DNA]</scope>
    <source>
        <strain evidence="2 3">AHT28</strain>
    </source>
</reference>
<dbReference type="AlphaFoldDB" id="A0A1E5G4L8"/>
<name>A0A1E5G4L8_9FIRM</name>
<protein>
    <recommendedName>
        <fullName evidence="4">Bacteriocin</fullName>
    </recommendedName>
</protein>
<evidence type="ECO:0008006" key="4">
    <source>
        <dbReference type="Google" id="ProtNLM"/>
    </source>
</evidence>
<accession>A0A1E5G4L8</accession>
<evidence type="ECO:0000313" key="2">
    <source>
        <dbReference type="EMBL" id="OEF98116.1"/>
    </source>
</evidence>
<gene>
    <name evidence="2" type="ORF">BHF68_00025</name>
</gene>
<dbReference type="InterPro" id="IPR019493">
    <property type="entry name" value="Bacteriocin_IIb_lactacin-rel"/>
</dbReference>
<keyword evidence="1" id="KW-0472">Membrane</keyword>
<evidence type="ECO:0000256" key="1">
    <source>
        <dbReference type="SAM" id="Phobius"/>
    </source>
</evidence>
<keyword evidence="1" id="KW-0812">Transmembrane</keyword>
<dbReference type="Pfam" id="PF10439">
    <property type="entry name" value="Bacteriocin_IIc"/>
    <property type="match status" value="1"/>
</dbReference>